<evidence type="ECO:0000313" key="4">
    <source>
        <dbReference type="EMBL" id="GMS82143.1"/>
    </source>
</evidence>
<accession>A0AAV5SGI0</accession>
<dbReference type="PIRSF" id="PIRSF000862">
    <property type="entry name" value="Steryl_ester_lip"/>
    <property type="match status" value="1"/>
</dbReference>
<gene>
    <name evidence="4" type="ORF">PENTCL1PPCAC_4318</name>
</gene>
<proteinExistence type="inferred from homology"/>
<sequence length="389" mass="43732">PAGTIYPHMRWDDSMALVIIAHFIIQFANAIHDREQFMCPFSVICHHGYPAERHEAVTDDGYILTLFRIPRGRGSPSSTSRRPAVLFQHGLLSSSWDAVSNLPDKALGFVLADAGFDVWMANSRGNIYSPGHLNLTSADAAYWQFSWYDMARYDMPAVIDKVLNHTGNDKLYLIGHSQGTLITFTSAVLNPILRDKITHFYALAPIVTAQNLRGFWLNTFVYFRDVIESITQSFEDAISSMPVLHPICGHIPLFFASCDFFMSDVVGPSTQVNQSRIPVFSAKFPAGTSKKNIIHWGQMTSKYGSRHFDEGLEGNLCKYGTLFPPPFSWTSFAIPTTLFYSSADHLANSEDVMNLLSILPKHSIMAAHNISDFNHSDFMWGERARTEIY</sequence>
<feature type="active site" description="Charge relay system" evidence="2">
    <location>
        <position position="344"/>
    </location>
</feature>
<feature type="non-terminal residue" evidence="4">
    <location>
        <position position="389"/>
    </location>
</feature>
<dbReference type="InterPro" id="IPR029058">
    <property type="entry name" value="AB_hydrolase_fold"/>
</dbReference>
<dbReference type="AlphaFoldDB" id="A0AAV5SGI0"/>
<dbReference type="EMBL" id="BTSX01000001">
    <property type="protein sequence ID" value="GMS82143.1"/>
    <property type="molecule type" value="Genomic_DNA"/>
</dbReference>
<feature type="active site" description="Nucleophile" evidence="2">
    <location>
        <position position="177"/>
    </location>
</feature>
<feature type="non-terminal residue" evidence="4">
    <location>
        <position position="1"/>
    </location>
</feature>
<dbReference type="Pfam" id="PF04083">
    <property type="entry name" value="Abhydro_lipase"/>
    <property type="match status" value="1"/>
</dbReference>
<dbReference type="Proteomes" id="UP001432027">
    <property type="component" value="Unassembled WGS sequence"/>
</dbReference>
<dbReference type="Gene3D" id="3.40.50.1820">
    <property type="entry name" value="alpha/beta hydrolase"/>
    <property type="match status" value="1"/>
</dbReference>
<dbReference type="PANTHER" id="PTHR11005">
    <property type="entry name" value="LYSOSOMAL ACID LIPASE-RELATED"/>
    <property type="match status" value="1"/>
</dbReference>
<dbReference type="InterPro" id="IPR025483">
    <property type="entry name" value="Lipase_euk"/>
</dbReference>
<comment type="caution">
    <text evidence="4">The sequence shown here is derived from an EMBL/GenBank/DDBJ whole genome shotgun (WGS) entry which is preliminary data.</text>
</comment>
<dbReference type="GO" id="GO:0006629">
    <property type="term" value="P:lipid metabolic process"/>
    <property type="evidence" value="ECO:0007669"/>
    <property type="project" value="InterPro"/>
</dbReference>
<dbReference type="GO" id="GO:0016788">
    <property type="term" value="F:hydrolase activity, acting on ester bonds"/>
    <property type="evidence" value="ECO:0007669"/>
    <property type="project" value="InterPro"/>
</dbReference>
<evidence type="ECO:0000256" key="2">
    <source>
        <dbReference type="PIRSR" id="PIRSR000862-1"/>
    </source>
</evidence>
<reference evidence="4" key="1">
    <citation type="submission" date="2023-10" db="EMBL/GenBank/DDBJ databases">
        <title>Genome assembly of Pristionchus species.</title>
        <authorList>
            <person name="Yoshida K."/>
            <person name="Sommer R.J."/>
        </authorList>
    </citation>
    <scope>NUCLEOTIDE SEQUENCE</scope>
    <source>
        <strain evidence="4">RS0144</strain>
    </source>
</reference>
<name>A0AAV5SGI0_9BILA</name>
<evidence type="ECO:0000259" key="3">
    <source>
        <dbReference type="Pfam" id="PF04083"/>
    </source>
</evidence>
<dbReference type="FunFam" id="3.40.50.1820:FF:000179">
    <property type="entry name" value="Lipase"/>
    <property type="match status" value="1"/>
</dbReference>
<keyword evidence="5" id="KW-1185">Reference proteome</keyword>
<dbReference type="SUPFAM" id="SSF53474">
    <property type="entry name" value="alpha/beta-Hydrolases"/>
    <property type="match status" value="1"/>
</dbReference>
<organism evidence="4 5">
    <name type="scientific">Pristionchus entomophagus</name>
    <dbReference type="NCBI Taxonomy" id="358040"/>
    <lineage>
        <taxon>Eukaryota</taxon>
        <taxon>Metazoa</taxon>
        <taxon>Ecdysozoa</taxon>
        <taxon>Nematoda</taxon>
        <taxon>Chromadorea</taxon>
        <taxon>Rhabditida</taxon>
        <taxon>Rhabditina</taxon>
        <taxon>Diplogasteromorpha</taxon>
        <taxon>Diplogasteroidea</taxon>
        <taxon>Neodiplogasteridae</taxon>
        <taxon>Pristionchus</taxon>
    </lineage>
</organism>
<evidence type="ECO:0000256" key="1">
    <source>
        <dbReference type="ARBA" id="ARBA00010701"/>
    </source>
</evidence>
<evidence type="ECO:0000313" key="5">
    <source>
        <dbReference type="Proteomes" id="UP001432027"/>
    </source>
</evidence>
<dbReference type="InterPro" id="IPR006693">
    <property type="entry name" value="AB_hydrolase_lipase"/>
</dbReference>
<protein>
    <recommendedName>
        <fullName evidence="3">Partial AB-hydrolase lipase domain-containing protein</fullName>
    </recommendedName>
</protein>
<comment type="similarity">
    <text evidence="1">Belongs to the AB hydrolase superfamily. Lipase family.</text>
</comment>
<feature type="active site" description="Charge relay system" evidence="2">
    <location>
        <position position="375"/>
    </location>
</feature>
<feature type="domain" description="Partial AB-hydrolase lipase" evidence="3">
    <location>
        <begin position="44"/>
        <end position="101"/>
    </location>
</feature>